<feature type="coiled-coil region" evidence="1">
    <location>
        <begin position="17"/>
        <end position="73"/>
    </location>
</feature>
<proteinExistence type="predicted"/>
<keyword evidence="1" id="KW-0175">Coiled coil</keyword>
<organism evidence="2 3">
    <name type="scientific">Leptotrichia wadei</name>
    <dbReference type="NCBI Taxonomy" id="157687"/>
    <lineage>
        <taxon>Bacteria</taxon>
        <taxon>Fusobacteriati</taxon>
        <taxon>Fusobacteriota</taxon>
        <taxon>Fusobacteriia</taxon>
        <taxon>Fusobacteriales</taxon>
        <taxon>Leptotrichiaceae</taxon>
        <taxon>Leptotrichia</taxon>
    </lineage>
</organism>
<sequence length="77" mass="9389">MVRWCIIMVINKKVSELRHLKEKILNIECNINTLKNIKEKFAFNRIKQKKAQLKQLKIEFQQVQQELHELLDKEMKL</sequence>
<keyword evidence="3" id="KW-1185">Reference proteome</keyword>
<dbReference type="STRING" id="157687.HMPREF3180_00362"/>
<reference evidence="3" key="1">
    <citation type="submission" date="2016-01" db="EMBL/GenBank/DDBJ databases">
        <authorList>
            <person name="Mitreva M."/>
            <person name="Pepin K.H."/>
            <person name="Mihindukulasuriya K.A."/>
            <person name="Fulton R."/>
            <person name="Fronick C."/>
            <person name="O'Laughlin M."/>
            <person name="Miner T."/>
            <person name="Herter B."/>
            <person name="Rosa B.A."/>
            <person name="Cordes M."/>
            <person name="Tomlinson C."/>
            <person name="Wollam A."/>
            <person name="Palsikar V.B."/>
            <person name="Mardis E.R."/>
            <person name="Wilson R.K."/>
        </authorList>
    </citation>
    <scope>NUCLEOTIDE SEQUENCE [LARGE SCALE GENOMIC DNA]</scope>
    <source>
        <strain evidence="3">KA00185</strain>
    </source>
</reference>
<dbReference type="AlphaFoldDB" id="A0A134AP65"/>
<name>A0A134AP65_9FUSO</name>
<accession>A0A134AP65</accession>
<dbReference type="PATRIC" id="fig|157687.3.peg.363"/>
<protein>
    <submittedName>
        <fullName evidence="2">Uncharacterized protein</fullName>
    </submittedName>
</protein>
<evidence type="ECO:0000313" key="2">
    <source>
        <dbReference type="EMBL" id="KXB69482.1"/>
    </source>
</evidence>
<gene>
    <name evidence="2" type="ORF">HMPREF3180_00362</name>
</gene>
<dbReference type="Proteomes" id="UP000070483">
    <property type="component" value="Unassembled WGS sequence"/>
</dbReference>
<evidence type="ECO:0000256" key="1">
    <source>
        <dbReference type="SAM" id="Coils"/>
    </source>
</evidence>
<comment type="caution">
    <text evidence="2">The sequence shown here is derived from an EMBL/GenBank/DDBJ whole genome shotgun (WGS) entry which is preliminary data.</text>
</comment>
<dbReference type="EMBL" id="LSDD01000024">
    <property type="protein sequence ID" value="KXB69482.1"/>
    <property type="molecule type" value="Genomic_DNA"/>
</dbReference>
<evidence type="ECO:0000313" key="3">
    <source>
        <dbReference type="Proteomes" id="UP000070483"/>
    </source>
</evidence>